<gene>
    <name evidence="8" type="ORF">HPB52_013514</name>
</gene>
<keyword evidence="3" id="KW-0479">Metal-binding</keyword>
<dbReference type="SUPFAM" id="SSF47473">
    <property type="entry name" value="EF-hand"/>
    <property type="match status" value="1"/>
</dbReference>
<dbReference type="VEuPathDB" id="VectorBase:RSAN_032520"/>
<keyword evidence="5" id="KW-0106">Calcium</keyword>
<evidence type="ECO:0000259" key="7">
    <source>
        <dbReference type="PROSITE" id="PS50222"/>
    </source>
</evidence>
<accession>A0A9D4T0R5</accession>
<dbReference type="Pfam" id="PF13499">
    <property type="entry name" value="EF-hand_7"/>
    <property type="match status" value="1"/>
</dbReference>
<sequence length="219" mass="24933">MSCVITETTYINISSIGPTQKRYPAAAPQEHRPGEGVAMSGKPSALAPIRDKAFLTSVFESMDRDRTGFINVSELQRALASGTWKPFGEELVLLMVKIFDRDFSNKINFDQFCTLWSYITEWFNGFKKVDRTNCGRLDKTELQTVFSNLGHQVSLGLCHMMIRRFDQQGDNKIMIEDFVRLCVIMQDATQEFKTLDPNKTGSAKVTYDDFVCSTFKMCK</sequence>
<dbReference type="Proteomes" id="UP000821837">
    <property type="component" value="Chromosome 3"/>
</dbReference>
<comment type="subcellular location">
    <subcellularLocation>
        <location evidence="1">Cytoplasm</location>
    </subcellularLocation>
</comment>
<dbReference type="InterPro" id="IPR002048">
    <property type="entry name" value="EF_hand_dom"/>
</dbReference>
<dbReference type="Pfam" id="PF13833">
    <property type="entry name" value="EF-hand_8"/>
    <property type="match status" value="1"/>
</dbReference>
<keyword evidence="4" id="KW-0677">Repeat</keyword>
<comment type="caution">
    <text evidence="8">The sequence shown here is derived from an EMBL/GenBank/DDBJ whole genome shotgun (WGS) entry which is preliminary data.</text>
</comment>
<keyword evidence="9" id="KW-1185">Reference proteome</keyword>
<dbReference type="AlphaFoldDB" id="A0A9D4T0R5"/>
<reference evidence="8" key="2">
    <citation type="submission" date="2021-09" db="EMBL/GenBank/DDBJ databases">
        <authorList>
            <person name="Jia N."/>
            <person name="Wang J."/>
            <person name="Shi W."/>
            <person name="Du L."/>
            <person name="Sun Y."/>
            <person name="Zhan W."/>
            <person name="Jiang J."/>
            <person name="Wang Q."/>
            <person name="Zhang B."/>
            <person name="Ji P."/>
            <person name="Sakyi L.B."/>
            <person name="Cui X."/>
            <person name="Yuan T."/>
            <person name="Jiang B."/>
            <person name="Yang W."/>
            <person name="Lam T.T.-Y."/>
            <person name="Chang Q."/>
            <person name="Ding S."/>
            <person name="Wang X."/>
            <person name="Zhu J."/>
            <person name="Ruan X."/>
            <person name="Zhao L."/>
            <person name="Wei J."/>
            <person name="Que T."/>
            <person name="Du C."/>
            <person name="Cheng J."/>
            <person name="Dai P."/>
            <person name="Han X."/>
            <person name="Huang E."/>
            <person name="Gao Y."/>
            <person name="Liu J."/>
            <person name="Shao H."/>
            <person name="Ye R."/>
            <person name="Li L."/>
            <person name="Wei W."/>
            <person name="Wang X."/>
            <person name="Wang C."/>
            <person name="Huo Q."/>
            <person name="Li W."/>
            <person name="Guo W."/>
            <person name="Chen H."/>
            <person name="Chen S."/>
            <person name="Zhou L."/>
            <person name="Zhou L."/>
            <person name="Ni X."/>
            <person name="Tian J."/>
            <person name="Zhou Y."/>
            <person name="Sheng Y."/>
            <person name="Liu T."/>
            <person name="Pan Y."/>
            <person name="Xia L."/>
            <person name="Li J."/>
            <person name="Zhao F."/>
            <person name="Cao W."/>
        </authorList>
    </citation>
    <scope>NUCLEOTIDE SEQUENCE</scope>
    <source>
        <strain evidence="8">Rsan-2018</strain>
        <tissue evidence="8">Larvae</tissue>
    </source>
</reference>
<protein>
    <recommendedName>
        <fullName evidence="7">EF-hand domain-containing protein</fullName>
    </recommendedName>
</protein>
<evidence type="ECO:0000256" key="1">
    <source>
        <dbReference type="ARBA" id="ARBA00004496"/>
    </source>
</evidence>
<dbReference type="GO" id="GO:0005737">
    <property type="term" value="C:cytoplasm"/>
    <property type="evidence" value="ECO:0007669"/>
    <property type="project" value="UniProtKB-SubCell"/>
</dbReference>
<dbReference type="PANTHER" id="PTHR46212">
    <property type="entry name" value="PEFLIN"/>
    <property type="match status" value="1"/>
</dbReference>
<evidence type="ECO:0000256" key="6">
    <source>
        <dbReference type="SAM" id="MobiDB-lite"/>
    </source>
</evidence>
<proteinExistence type="predicted"/>
<dbReference type="SMART" id="SM00054">
    <property type="entry name" value="EFh"/>
    <property type="match status" value="4"/>
</dbReference>
<dbReference type="GO" id="GO:0048306">
    <property type="term" value="F:calcium-dependent protein binding"/>
    <property type="evidence" value="ECO:0007669"/>
    <property type="project" value="UniProtKB-ARBA"/>
</dbReference>
<evidence type="ECO:0000256" key="4">
    <source>
        <dbReference type="ARBA" id="ARBA00022737"/>
    </source>
</evidence>
<organism evidence="8 9">
    <name type="scientific">Rhipicephalus sanguineus</name>
    <name type="common">Brown dog tick</name>
    <name type="synonym">Ixodes sanguineus</name>
    <dbReference type="NCBI Taxonomy" id="34632"/>
    <lineage>
        <taxon>Eukaryota</taxon>
        <taxon>Metazoa</taxon>
        <taxon>Ecdysozoa</taxon>
        <taxon>Arthropoda</taxon>
        <taxon>Chelicerata</taxon>
        <taxon>Arachnida</taxon>
        <taxon>Acari</taxon>
        <taxon>Parasitiformes</taxon>
        <taxon>Ixodida</taxon>
        <taxon>Ixodoidea</taxon>
        <taxon>Ixodidae</taxon>
        <taxon>Rhipicephalinae</taxon>
        <taxon>Rhipicephalus</taxon>
        <taxon>Rhipicephalus</taxon>
    </lineage>
</organism>
<name>A0A9D4T0R5_RHISA</name>
<dbReference type="Gene3D" id="1.10.238.10">
    <property type="entry name" value="EF-hand"/>
    <property type="match status" value="1"/>
</dbReference>
<evidence type="ECO:0000256" key="5">
    <source>
        <dbReference type="ARBA" id="ARBA00022837"/>
    </source>
</evidence>
<feature type="domain" description="EF-hand" evidence="7">
    <location>
        <begin position="117"/>
        <end position="152"/>
    </location>
</feature>
<dbReference type="InterPro" id="IPR018247">
    <property type="entry name" value="EF_Hand_1_Ca_BS"/>
</dbReference>
<dbReference type="InterPro" id="IPR051426">
    <property type="entry name" value="Peflin/Sorcin_CaBP"/>
</dbReference>
<dbReference type="PROSITE" id="PS00018">
    <property type="entry name" value="EF_HAND_1"/>
    <property type="match status" value="1"/>
</dbReference>
<dbReference type="GO" id="GO:0005509">
    <property type="term" value="F:calcium ion binding"/>
    <property type="evidence" value="ECO:0007669"/>
    <property type="project" value="InterPro"/>
</dbReference>
<keyword evidence="2" id="KW-0963">Cytoplasm</keyword>
<feature type="region of interest" description="Disordered" evidence="6">
    <location>
        <begin position="21"/>
        <end position="42"/>
    </location>
</feature>
<dbReference type="InterPro" id="IPR011992">
    <property type="entry name" value="EF-hand-dom_pair"/>
</dbReference>
<reference evidence="8" key="1">
    <citation type="journal article" date="2020" name="Cell">
        <title>Large-Scale Comparative Analyses of Tick Genomes Elucidate Their Genetic Diversity and Vector Capacities.</title>
        <authorList>
            <consortium name="Tick Genome and Microbiome Consortium (TIGMIC)"/>
            <person name="Jia N."/>
            <person name="Wang J."/>
            <person name="Shi W."/>
            <person name="Du L."/>
            <person name="Sun Y."/>
            <person name="Zhan W."/>
            <person name="Jiang J.F."/>
            <person name="Wang Q."/>
            <person name="Zhang B."/>
            <person name="Ji P."/>
            <person name="Bell-Sakyi L."/>
            <person name="Cui X.M."/>
            <person name="Yuan T.T."/>
            <person name="Jiang B.G."/>
            <person name="Yang W.F."/>
            <person name="Lam T.T."/>
            <person name="Chang Q.C."/>
            <person name="Ding S.J."/>
            <person name="Wang X.J."/>
            <person name="Zhu J.G."/>
            <person name="Ruan X.D."/>
            <person name="Zhao L."/>
            <person name="Wei J.T."/>
            <person name="Ye R.Z."/>
            <person name="Que T.C."/>
            <person name="Du C.H."/>
            <person name="Zhou Y.H."/>
            <person name="Cheng J.X."/>
            <person name="Dai P.F."/>
            <person name="Guo W.B."/>
            <person name="Han X.H."/>
            <person name="Huang E.J."/>
            <person name="Li L.F."/>
            <person name="Wei W."/>
            <person name="Gao Y.C."/>
            <person name="Liu J.Z."/>
            <person name="Shao H.Z."/>
            <person name="Wang X."/>
            <person name="Wang C.C."/>
            <person name="Yang T.C."/>
            <person name="Huo Q.B."/>
            <person name="Li W."/>
            <person name="Chen H.Y."/>
            <person name="Chen S.E."/>
            <person name="Zhou L.G."/>
            <person name="Ni X.B."/>
            <person name="Tian J.H."/>
            <person name="Sheng Y."/>
            <person name="Liu T."/>
            <person name="Pan Y.S."/>
            <person name="Xia L.Y."/>
            <person name="Li J."/>
            <person name="Zhao F."/>
            <person name="Cao W.C."/>
        </authorList>
    </citation>
    <scope>NUCLEOTIDE SEQUENCE</scope>
    <source>
        <strain evidence="8">Rsan-2018</strain>
    </source>
</reference>
<feature type="domain" description="EF-hand" evidence="7">
    <location>
        <begin position="50"/>
        <end position="85"/>
    </location>
</feature>
<dbReference type="PANTHER" id="PTHR46212:SF9">
    <property type="entry name" value="PROGRAMMED CELL DEATH PROTEIN 6"/>
    <property type="match status" value="1"/>
</dbReference>
<evidence type="ECO:0000256" key="2">
    <source>
        <dbReference type="ARBA" id="ARBA00022490"/>
    </source>
</evidence>
<dbReference type="EMBL" id="JABSTV010001249">
    <property type="protein sequence ID" value="KAH7961932.1"/>
    <property type="molecule type" value="Genomic_DNA"/>
</dbReference>
<evidence type="ECO:0000313" key="8">
    <source>
        <dbReference type="EMBL" id="KAH7961932.1"/>
    </source>
</evidence>
<evidence type="ECO:0000256" key="3">
    <source>
        <dbReference type="ARBA" id="ARBA00022723"/>
    </source>
</evidence>
<dbReference type="PROSITE" id="PS50222">
    <property type="entry name" value="EF_HAND_2"/>
    <property type="match status" value="2"/>
</dbReference>
<evidence type="ECO:0000313" key="9">
    <source>
        <dbReference type="Proteomes" id="UP000821837"/>
    </source>
</evidence>